<dbReference type="GO" id="GO:0000932">
    <property type="term" value="C:P-body"/>
    <property type="evidence" value="ECO:0000318"/>
    <property type="project" value="GO_Central"/>
</dbReference>
<dbReference type="FunCoup" id="A2FBX7">
    <property type="interactions" value="83"/>
</dbReference>
<name>A2FBX7_TRIV3</name>
<dbReference type="STRING" id="5722.A2FBX7"/>
<evidence type="ECO:0000313" key="2">
    <source>
        <dbReference type="EMBL" id="EAX97576.1"/>
    </source>
</evidence>
<organism evidence="2 3">
    <name type="scientific">Trichomonas vaginalis (strain ATCC PRA-98 / G3)</name>
    <dbReference type="NCBI Taxonomy" id="412133"/>
    <lineage>
        <taxon>Eukaryota</taxon>
        <taxon>Metamonada</taxon>
        <taxon>Parabasalia</taxon>
        <taxon>Trichomonadida</taxon>
        <taxon>Trichomonadidae</taxon>
        <taxon>Trichomonas</taxon>
    </lineage>
</organism>
<dbReference type="GO" id="GO:0000289">
    <property type="term" value="P:nuclear-transcribed mRNA poly(A) tail shortening"/>
    <property type="evidence" value="ECO:0000318"/>
    <property type="project" value="GO_Central"/>
</dbReference>
<dbReference type="VEuPathDB" id="TrichDB:TVAG_064170"/>
<evidence type="ECO:0000313" key="3">
    <source>
        <dbReference type="Proteomes" id="UP000001542"/>
    </source>
</evidence>
<dbReference type="GO" id="GO:0006355">
    <property type="term" value="P:regulation of DNA-templated transcription"/>
    <property type="evidence" value="ECO:0007669"/>
    <property type="project" value="InterPro"/>
</dbReference>
<proteinExistence type="predicted"/>
<dbReference type="FunFam" id="2.30.30.1020:FF:000026">
    <property type="match status" value="1"/>
</dbReference>
<dbReference type="Gene3D" id="2.30.30.1020">
    <property type="entry name" value="CCR4-NOT complex subunit 2/3/5, C-terminal domain"/>
    <property type="match status" value="1"/>
</dbReference>
<dbReference type="KEGG" id="tva:4755368"/>
<keyword evidence="3" id="KW-1185">Reference proteome</keyword>
<dbReference type="InParanoid" id="A2FBX7"/>
<dbReference type="AlphaFoldDB" id="A2FBX7"/>
<gene>
    <name evidence="2" type="ORF">TVAG_064170</name>
</gene>
<dbReference type="VEuPathDB" id="TrichDB:TVAGG3_0488680"/>
<dbReference type="Pfam" id="PF04153">
    <property type="entry name" value="NOT2_3_5_C"/>
    <property type="match status" value="1"/>
</dbReference>
<evidence type="ECO:0000259" key="1">
    <source>
        <dbReference type="Pfam" id="PF04153"/>
    </source>
</evidence>
<dbReference type="Proteomes" id="UP000001542">
    <property type="component" value="Unassembled WGS sequence"/>
</dbReference>
<reference evidence="2" key="2">
    <citation type="journal article" date="2007" name="Science">
        <title>Draft genome sequence of the sexually transmitted pathogen Trichomonas vaginalis.</title>
        <authorList>
            <person name="Carlton J.M."/>
            <person name="Hirt R.P."/>
            <person name="Silva J.C."/>
            <person name="Delcher A.L."/>
            <person name="Schatz M."/>
            <person name="Zhao Q."/>
            <person name="Wortman J.R."/>
            <person name="Bidwell S.L."/>
            <person name="Alsmark U.C.M."/>
            <person name="Besteiro S."/>
            <person name="Sicheritz-Ponten T."/>
            <person name="Noel C.J."/>
            <person name="Dacks J.B."/>
            <person name="Foster P.G."/>
            <person name="Simillion C."/>
            <person name="Van de Peer Y."/>
            <person name="Miranda-Saavedra D."/>
            <person name="Barton G.J."/>
            <person name="Westrop G.D."/>
            <person name="Mueller S."/>
            <person name="Dessi D."/>
            <person name="Fiori P.L."/>
            <person name="Ren Q."/>
            <person name="Paulsen I."/>
            <person name="Zhang H."/>
            <person name="Bastida-Corcuera F.D."/>
            <person name="Simoes-Barbosa A."/>
            <person name="Brown M.T."/>
            <person name="Hayes R.D."/>
            <person name="Mukherjee M."/>
            <person name="Okumura C.Y."/>
            <person name="Schneider R."/>
            <person name="Smith A.J."/>
            <person name="Vanacova S."/>
            <person name="Villalvazo M."/>
            <person name="Haas B.J."/>
            <person name="Pertea M."/>
            <person name="Feldblyum T.V."/>
            <person name="Utterback T.R."/>
            <person name="Shu C.L."/>
            <person name="Osoegawa K."/>
            <person name="de Jong P.J."/>
            <person name="Hrdy I."/>
            <person name="Horvathova L."/>
            <person name="Zubacova Z."/>
            <person name="Dolezal P."/>
            <person name="Malik S.B."/>
            <person name="Logsdon J.M. Jr."/>
            <person name="Henze K."/>
            <person name="Gupta A."/>
            <person name="Wang C.C."/>
            <person name="Dunne R.L."/>
            <person name="Upcroft J.A."/>
            <person name="Upcroft P."/>
            <person name="White O."/>
            <person name="Salzberg S.L."/>
            <person name="Tang P."/>
            <person name="Chiu C.-H."/>
            <person name="Lee Y.-S."/>
            <person name="Embley T.M."/>
            <person name="Coombs G.H."/>
            <person name="Mottram J.C."/>
            <person name="Tachezy J."/>
            <person name="Fraser-Liggett C.M."/>
            <person name="Johnson P.J."/>
        </authorList>
    </citation>
    <scope>NUCLEOTIDE SEQUENCE [LARGE SCALE GENOMIC DNA]</scope>
    <source>
        <strain evidence="2">G3</strain>
    </source>
</reference>
<protein>
    <recommendedName>
        <fullName evidence="1">NOT2/NOT3/NOT5 C-terminal domain-containing protein</fullName>
    </recommendedName>
</protein>
<dbReference type="EMBL" id="DS113709">
    <property type="protein sequence ID" value="EAX97576.1"/>
    <property type="molecule type" value="Genomic_DNA"/>
</dbReference>
<accession>A2FBX7</accession>
<feature type="domain" description="NOT2/NOT3/NOT5 C-terminal" evidence="1">
    <location>
        <begin position="164"/>
        <end position="232"/>
    </location>
</feature>
<dbReference type="GO" id="GO:0030015">
    <property type="term" value="C:CCR4-NOT core complex"/>
    <property type="evidence" value="ECO:0000318"/>
    <property type="project" value="GO_Central"/>
</dbReference>
<dbReference type="OrthoDB" id="25391at2759"/>
<dbReference type="InterPro" id="IPR038635">
    <property type="entry name" value="CCR4-NOT_su2/3/5_C_sf"/>
</dbReference>
<dbReference type="InterPro" id="IPR007282">
    <property type="entry name" value="NOT2/3/5_C"/>
</dbReference>
<sequence>MSNKGYKPVDNLNGNQFYRQSFSPQIQKTQKFQFDYGNGQKNYQYTTNKGPKIEISHPKNSQFMMFSGGTKIEPKSQNPNPVIIQQAPSTPQPKDIFHLSIKKPSEQPVSDFIPKHSLAAYIAEYEANPSFNEVNLANLGIDVNTTQPLLPNLQSIVSDLPLGQKTSYPAPQAYSELAPECDLKQRLYLFNTSTLMYIFYTGNKRDMQDAAAELCRRGFTYDTEDDEWRNPNNVKFDTNTWKIPED</sequence>
<dbReference type="RefSeq" id="XP_001310506.1">
    <property type="nucleotide sequence ID" value="XM_001310505.1"/>
</dbReference>
<reference evidence="2" key="1">
    <citation type="submission" date="2006-10" db="EMBL/GenBank/DDBJ databases">
        <authorList>
            <person name="Amadeo P."/>
            <person name="Zhao Q."/>
            <person name="Wortman J."/>
            <person name="Fraser-Liggett C."/>
            <person name="Carlton J."/>
        </authorList>
    </citation>
    <scope>NUCLEOTIDE SEQUENCE</scope>
    <source>
        <strain evidence="2">G3</strain>
    </source>
</reference>